<evidence type="ECO:0000256" key="1">
    <source>
        <dbReference type="SAM" id="Phobius"/>
    </source>
</evidence>
<dbReference type="AlphaFoldDB" id="A0A6A5QXW6"/>
<proteinExistence type="predicted"/>
<accession>A0A6A5QXW6</accession>
<gene>
    <name evidence="2" type="ORF">BDU57DRAFT_508524</name>
</gene>
<organism evidence="2 3">
    <name type="scientific">Ampelomyces quisqualis</name>
    <name type="common">Powdery mildew agent</name>
    <dbReference type="NCBI Taxonomy" id="50730"/>
    <lineage>
        <taxon>Eukaryota</taxon>
        <taxon>Fungi</taxon>
        <taxon>Dikarya</taxon>
        <taxon>Ascomycota</taxon>
        <taxon>Pezizomycotina</taxon>
        <taxon>Dothideomycetes</taxon>
        <taxon>Pleosporomycetidae</taxon>
        <taxon>Pleosporales</taxon>
        <taxon>Pleosporineae</taxon>
        <taxon>Phaeosphaeriaceae</taxon>
        <taxon>Ampelomyces</taxon>
    </lineage>
</organism>
<sequence length="100" mass="11236">MPWFWRASTVETGAAMAKAAMERTVAAMVVNFILVVVVFVEGCRGTEVIDAVKKVAQRQRCVEERSDCQMKWKLEVKSRSLPSPGHVNIYTHRACLTARP</sequence>
<keyword evidence="1" id="KW-0472">Membrane</keyword>
<dbReference type="EMBL" id="ML979132">
    <property type="protein sequence ID" value="KAF1920303.1"/>
    <property type="molecule type" value="Genomic_DNA"/>
</dbReference>
<keyword evidence="3" id="KW-1185">Reference proteome</keyword>
<evidence type="ECO:0000313" key="2">
    <source>
        <dbReference type="EMBL" id="KAF1920303.1"/>
    </source>
</evidence>
<feature type="transmembrane region" description="Helical" evidence="1">
    <location>
        <begin position="20"/>
        <end position="40"/>
    </location>
</feature>
<name>A0A6A5QXW6_AMPQU</name>
<reference evidence="2" key="1">
    <citation type="journal article" date="2020" name="Stud. Mycol.">
        <title>101 Dothideomycetes genomes: a test case for predicting lifestyles and emergence of pathogens.</title>
        <authorList>
            <person name="Haridas S."/>
            <person name="Albert R."/>
            <person name="Binder M."/>
            <person name="Bloem J."/>
            <person name="Labutti K."/>
            <person name="Salamov A."/>
            <person name="Andreopoulos B."/>
            <person name="Baker S."/>
            <person name="Barry K."/>
            <person name="Bills G."/>
            <person name="Bluhm B."/>
            <person name="Cannon C."/>
            <person name="Castanera R."/>
            <person name="Culley D."/>
            <person name="Daum C."/>
            <person name="Ezra D."/>
            <person name="Gonzalez J."/>
            <person name="Henrissat B."/>
            <person name="Kuo A."/>
            <person name="Liang C."/>
            <person name="Lipzen A."/>
            <person name="Lutzoni F."/>
            <person name="Magnuson J."/>
            <person name="Mondo S."/>
            <person name="Nolan M."/>
            <person name="Ohm R."/>
            <person name="Pangilinan J."/>
            <person name="Park H.-J."/>
            <person name="Ramirez L."/>
            <person name="Alfaro M."/>
            <person name="Sun H."/>
            <person name="Tritt A."/>
            <person name="Yoshinaga Y."/>
            <person name="Zwiers L.-H."/>
            <person name="Turgeon B."/>
            <person name="Goodwin S."/>
            <person name="Spatafora J."/>
            <person name="Crous P."/>
            <person name="Grigoriev I."/>
        </authorList>
    </citation>
    <scope>NUCLEOTIDE SEQUENCE</scope>
    <source>
        <strain evidence="2">HMLAC05119</strain>
    </source>
</reference>
<keyword evidence="1" id="KW-0812">Transmembrane</keyword>
<keyword evidence="1" id="KW-1133">Transmembrane helix</keyword>
<protein>
    <submittedName>
        <fullName evidence="2">Uncharacterized protein</fullName>
    </submittedName>
</protein>
<evidence type="ECO:0000313" key="3">
    <source>
        <dbReference type="Proteomes" id="UP000800096"/>
    </source>
</evidence>
<dbReference type="Proteomes" id="UP000800096">
    <property type="component" value="Unassembled WGS sequence"/>
</dbReference>